<dbReference type="InterPro" id="IPR044837">
    <property type="entry name" value="REM16-like"/>
</dbReference>
<feature type="domain" description="TF-B3" evidence="6">
    <location>
        <begin position="109"/>
        <end position="205"/>
    </location>
</feature>
<dbReference type="SUPFAM" id="SSF101936">
    <property type="entry name" value="DNA-binding pseudobarrel domain"/>
    <property type="match status" value="2"/>
</dbReference>
<keyword evidence="5" id="KW-0539">Nucleus</keyword>
<name>A0ABU6RAC0_9FABA</name>
<dbReference type="PANTHER" id="PTHR31391:SF4">
    <property type="entry name" value="B3 DOMAIN-CONTAINING PROTEIN OS03G0184500"/>
    <property type="match status" value="1"/>
</dbReference>
<dbReference type="PANTHER" id="PTHR31391">
    <property type="entry name" value="B3 DOMAIN-CONTAINING PROTEIN OS11G0197600-RELATED"/>
    <property type="match status" value="1"/>
</dbReference>
<dbReference type="Gene3D" id="2.40.330.10">
    <property type="entry name" value="DNA-binding pseudobarrel domain"/>
    <property type="match status" value="2"/>
</dbReference>
<protein>
    <recommendedName>
        <fullName evidence="6">TF-B3 domain-containing protein</fullName>
    </recommendedName>
</protein>
<feature type="domain" description="TF-B3" evidence="6">
    <location>
        <begin position="1"/>
        <end position="83"/>
    </location>
</feature>
<evidence type="ECO:0000256" key="5">
    <source>
        <dbReference type="ARBA" id="ARBA00023242"/>
    </source>
</evidence>
<keyword evidence="3" id="KW-0238">DNA-binding</keyword>
<dbReference type="EMBL" id="JASCZI010030300">
    <property type="protein sequence ID" value="MED6120910.1"/>
    <property type="molecule type" value="Genomic_DNA"/>
</dbReference>
<dbReference type="Pfam" id="PF02362">
    <property type="entry name" value="B3"/>
    <property type="match status" value="1"/>
</dbReference>
<dbReference type="InterPro" id="IPR003340">
    <property type="entry name" value="B3_DNA-bd"/>
</dbReference>
<accession>A0ABU6RAC0</accession>
<dbReference type="CDD" id="cd10017">
    <property type="entry name" value="B3_DNA"/>
    <property type="match status" value="2"/>
</dbReference>
<keyword evidence="4" id="KW-0804">Transcription</keyword>
<comment type="caution">
    <text evidence="7">The sequence shown here is derived from an EMBL/GenBank/DDBJ whole genome shotgun (WGS) entry which is preliminary data.</text>
</comment>
<dbReference type="SMART" id="SM01019">
    <property type="entry name" value="B3"/>
    <property type="match status" value="1"/>
</dbReference>
<evidence type="ECO:0000313" key="7">
    <source>
        <dbReference type="EMBL" id="MED6120910.1"/>
    </source>
</evidence>
<comment type="subcellular location">
    <subcellularLocation>
        <location evidence="1">Nucleus</location>
    </subcellularLocation>
</comment>
<dbReference type="InterPro" id="IPR015300">
    <property type="entry name" value="DNA-bd_pseudobarrel_sf"/>
</dbReference>
<evidence type="ECO:0000313" key="8">
    <source>
        <dbReference type="Proteomes" id="UP001341840"/>
    </source>
</evidence>
<reference evidence="7 8" key="1">
    <citation type="journal article" date="2023" name="Plants (Basel)">
        <title>Bridging the Gap: Combining Genomics and Transcriptomics Approaches to Understand Stylosanthes scabra, an Orphan Legume from the Brazilian Caatinga.</title>
        <authorList>
            <person name="Ferreira-Neto J.R.C."/>
            <person name="da Silva M.D."/>
            <person name="Binneck E."/>
            <person name="de Melo N.F."/>
            <person name="da Silva R.H."/>
            <person name="de Melo A.L.T.M."/>
            <person name="Pandolfi V."/>
            <person name="Bustamante F.O."/>
            <person name="Brasileiro-Vidal A.C."/>
            <person name="Benko-Iseppon A.M."/>
        </authorList>
    </citation>
    <scope>NUCLEOTIDE SEQUENCE [LARGE SCALE GENOMIC DNA]</scope>
    <source>
        <tissue evidence="7">Leaves</tissue>
    </source>
</reference>
<evidence type="ECO:0000256" key="2">
    <source>
        <dbReference type="ARBA" id="ARBA00023015"/>
    </source>
</evidence>
<evidence type="ECO:0000256" key="1">
    <source>
        <dbReference type="ARBA" id="ARBA00004123"/>
    </source>
</evidence>
<gene>
    <name evidence="7" type="ORF">PIB30_025235</name>
</gene>
<proteinExistence type="predicted"/>
<keyword evidence="8" id="KW-1185">Reference proteome</keyword>
<sequence>MQNFQVSFYKKHFKDDEQDIQIRFERELLPAKVCYHQHNSLAIISAGWRLFALTSKLQPGDVTVFELINREDPLFDVHIYRAHEQALEPRTGEFRPQIEAQKFSSENPFFMVKIMHDNLLRSRTSIPNAFFTKYFKKKEPNVKIQFENKLWPAKLLYYPSLSNAYISSGWQHFILASNLKAGDVCVFELIKVEERVLDVHIYRADG</sequence>
<keyword evidence="2" id="KW-0805">Transcription regulation</keyword>
<organism evidence="7 8">
    <name type="scientific">Stylosanthes scabra</name>
    <dbReference type="NCBI Taxonomy" id="79078"/>
    <lineage>
        <taxon>Eukaryota</taxon>
        <taxon>Viridiplantae</taxon>
        <taxon>Streptophyta</taxon>
        <taxon>Embryophyta</taxon>
        <taxon>Tracheophyta</taxon>
        <taxon>Spermatophyta</taxon>
        <taxon>Magnoliopsida</taxon>
        <taxon>eudicotyledons</taxon>
        <taxon>Gunneridae</taxon>
        <taxon>Pentapetalae</taxon>
        <taxon>rosids</taxon>
        <taxon>fabids</taxon>
        <taxon>Fabales</taxon>
        <taxon>Fabaceae</taxon>
        <taxon>Papilionoideae</taxon>
        <taxon>50 kb inversion clade</taxon>
        <taxon>dalbergioids sensu lato</taxon>
        <taxon>Dalbergieae</taxon>
        <taxon>Pterocarpus clade</taxon>
        <taxon>Stylosanthes</taxon>
    </lineage>
</organism>
<evidence type="ECO:0000256" key="4">
    <source>
        <dbReference type="ARBA" id="ARBA00023163"/>
    </source>
</evidence>
<evidence type="ECO:0000259" key="6">
    <source>
        <dbReference type="PROSITE" id="PS50863"/>
    </source>
</evidence>
<dbReference type="PROSITE" id="PS50863">
    <property type="entry name" value="B3"/>
    <property type="match status" value="2"/>
</dbReference>
<dbReference type="Proteomes" id="UP001341840">
    <property type="component" value="Unassembled WGS sequence"/>
</dbReference>
<evidence type="ECO:0000256" key="3">
    <source>
        <dbReference type="ARBA" id="ARBA00023125"/>
    </source>
</evidence>